<dbReference type="SUPFAM" id="SSF52402">
    <property type="entry name" value="Adenine nucleotide alpha hydrolases-like"/>
    <property type="match status" value="1"/>
</dbReference>
<keyword evidence="4" id="KW-0547">Nucleotide-binding</keyword>
<dbReference type="InterPro" id="IPR011063">
    <property type="entry name" value="TilS/TtcA_N"/>
</dbReference>
<keyword evidence="5" id="KW-0067">ATP-binding</keyword>
<feature type="compositionally biased region" description="Polar residues" evidence="7">
    <location>
        <begin position="592"/>
        <end position="611"/>
    </location>
</feature>
<evidence type="ECO:0000313" key="10">
    <source>
        <dbReference type="EMBL" id="OCK82637.1"/>
    </source>
</evidence>
<keyword evidence="11" id="KW-1185">Reference proteome</keyword>
<feature type="transmembrane region" description="Helical" evidence="8">
    <location>
        <begin position="690"/>
        <end position="711"/>
    </location>
</feature>
<dbReference type="PANTHER" id="PTHR43033:SF1">
    <property type="entry name" value="TRNA(ILE)-LYSIDINE SYNTHASE-RELATED"/>
    <property type="match status" value="1"/>
</dbReference>
<dbReference type="PANTHER" id="PTHR43033">
    <property type="entry name" value="TRNA(ILE)-LYSIDINE SYNTHASE-RELATED"/>
    <property type="match status" value="1"/>
</dbReference>
<evidence type="ECO:0000256" key="8">
    <source>
        <dbReference type="SAM" id="Phobius"/>
    </source>
</evidence>
<evidence type="ECO:0000256" key="7">
    <source>
        <dbReference type="SAM" id="MobiDB-lite"/>
    </source>
</evidence>
<evidence type="ECO:0000256" key="3">
    <source>
        <dbReference type="ARBA" id="ARBA00022694"/>
    </source>
</evidence>
<keyword evidence="8" id="KW-0472">Membrane</keyword>
<dbReference type="Gene3D" id="3.40.50.620">
    <property type="entry name" value="HUPs"/>
    <property type="match status" value="1"/>
</dbReference>
<evidence type="ECO:0000313" key="11">
    <source>
        <dbReference type="Proteomes" id="UP000250266"/>
    </source>
</evidence>
<accession>A0A8E2JHL8</accession>
<dbReference type="GO" id="GO:0005524">
    <property type="term" value="F:ATP binding"/>
    <property type="evidence" value="ECO:0007669"/>
    <property type="project" value="UniProtKB-KW"/>
</dbReference>
<keyword evidence="8" id="KW-1133">Transmembrane helix</keyword>
<comment type="catalytic activity">
    <reaction evidence="6">
        <text>cytidine(34) in tRNA(Ile2) + L-lysine + ATP = lysidine(34) in tRNA(Ile2) + AMP + diphosphate + H(+)</text>
        <dbReference type="Rhea" id="RHEA:43744"/>
        <dbReference type="Rhea" id="RHEA-COMP:10625"/>
        <dbReference type="Rhea" id="RHEA-COMP:10670"/>
        <dbReference type="ChEBI" id="CHEBI:15378"/>
        <dbReference type="ChEBI" id="CHEBI:30616"/>
        <dbReference type="ChEBI" id="CHEBI:32551"/>
        <dbReference type="ChEBI" id="CHEBI:33019"/>
        <dbReference type="ChEBI" id="CHEBI:82748"/>
        <dbReference type="ChEBI" id="CHEBI:83665"/>
        <dbReference type="ChEBI" id="CHEBI:456215"/>
        <dbReference type="EC" id="6.3.4.19"/>
    </reaction>
</comment>
<organism evidence="10 11">
    <name type="scientific">Lepidopterella palustris CBS 459.81</name>
    <dbReference type="NCBI Taxonomy" id="1314670"/>
    <lineage>
        <taxon>Eukaryota</taxon>
        <taxon>Fungi</taxon>
        <taxon>Dikarya</taxon>
        <taxon>Ascomycota</taxon>
        <taxon>Pezizomycotina</taxon>
        <taxon>Dothideomycetes</taxon>
        <taxon>Pleosporomycetidae</taxon>
        <taxon>Mytilinidiales</taxon>
        <taxon>Argynnaceae</taxon>
        <taxon>Lepidopterella</taxon>
    </lineage>
</organism>
<dbReference type="InterPro" id="IPR012795">
    <property type="entry name" value="tRNA_Ile_lys_synt_N"/>
</dbReference>
<sequence>MALHGEEVCVEDCVVAINKNVGLAISGGVDSMALATLCAKVAREQATFPECVALIVDHKSRAGSTEEAEWVAEQLRNHTGINSHILPLNWPADPKILPNFESEARKLRYQALGLACREHRLSSIFVAHHRDDQAETILMRLIGGRLRSGLQGIQPVKEIPECFGLHGVHMSGQPHLVACITDSGKISHPIGIEGGGINIIRPLLLFNKERLIATCLENGVPWTEDKTNQDMTLTTRNTVRHVLQNHHLPDALSRDSLVRLSLSMRKRIDESEEIAEELFGRCKLTLDIRSGTLLVRLPNFVSENVHLEEAEKSAARTVVAILLRRILEMVSPQDSVQPHRLNTAIDAIFPVLRLLDQPYKSSVEGFTAAGVMFQPITRQRKSKTVDTPQSKPLPDWVLTRQAYMRHENPKITIPPRNLSLDHIDSPHKKPSNFQLYDGRFWIRITNSSDQTVIVRNFRDSDFEALQRVYMKKREQMVNPLHIKASIAEVATAPVRSTLPAIFKVDKEGKEHIIALPSLGMRLGNEERSCDVQWQIRYKKIDLGSHKFDEVILDLMASLKFRYRSDHQLKDATLLHDRNLKSTSRRSVRTAHQYKNMNHTADSHASTTTLNLNHADVSPPSTPPPPSHSYAQIPSIPRPSGDRPSPPPLQIPSLPTQRGYKSFIPVNPQPPRSPTLVSHPLSDPHKQLRTLLALITLLLVTIIALLIPLLVYQVKTWHFMTADAGLSKNIQPSSLPDAIALMLDNQTAHLDNRISSYEDRFVGNLQSMGTLLSDMNNSIESLEANSVSSLKATATATPIESVIPTTSVIPTAVSMSIANSMSTVSPAPAPPATSSP</sequence>
<dbReference type="OrthoDB" id="434144at2759"/>
<gene>
    <name evidence="10" type="ORF">K432DRAFT_423997</name>
</gene>
<reference evidence="10 11" key="1">
    <citation type="journal article" date="2016" name="Nat. Commun.">
        <title>Ectomycorrhizal ecology is imprinted in the genome of the dominant symbiotic fungus Cenococcum geophilum.</title>
        <authorList>
            <consortium name="DOE Joint Genome Institute"/>
            <person name="Peter M."/>
            <person name="Kohler A."/>
            <person name="Ohm R.A."/>
            <person name="Kuo A."/>
            <person name="Krutzmann J."/>
            <person name="Morin E."/>
            <person name="Arend M."/>
            <person name="Barry K.W."/>
            <person name="Binder M."/>
            <person name="Choi C."/>
            <person name="Clum A."/>
            <person name="Copeland A."/>
            <person name="Grisel N."/>
            <person name="Haridas S."/>
            <person name="Kipfer T."/>
            <person name="LaButti K."/>
            <person name="Lindquist E."/>
            <person name="Lipzen A."/>
            <person name="Maire R."/>
            <person name="Meier B."/>
            <person name="Mihaltcheva S."/>
            <person name="Molinier V."/>
            <person name="Murat C."/>
            <person name="Poggeler S."/>
            <person name="Quandt C.A."/>
            <person name="Sperisen C."/>
            <person name="Tritt A."/>
            <person name="Tisserant E."/>
            <person name="Crous P.W."/>
            <person name="Henrissat B."/>
            <person name="Nehls U."/>
            <person name="Egli S."/>
            <person name="Spatafora J.W."/>
            <person name="Grigoriev I.V."/>
            <person name="Martin F.M."/>
        </authorList>
    </citation>
    <scope>NUCLEOTIDE SEQUENCE [LARGE SCALE GENOMIC DNA]</scope>
    <source>
        <strain evidence="10 11">CBS 459.81</strain>
    </source>
</reference>
<keyword evidence="8" id="KW-0812">Transmembrane</keyword>
<dbReference type="InterPro" id="IPR014729">
    <property type="entry name" value="Rossmann-like_a/b/a_fold"/>
</dbReference>
<dbReference type="Pfam" id="PF01171">
    <property type="entry name" value="ATP_bind_3"/>
    <property type="match status" value="1"/>
</dbReference>
<feature type="domain" description="tRNA(Ile)-lysidine/2-thiocytidine synthase N-terminal" evidence="9">
    <location>
        <begin position="22"/>
        <end position="241"/>
    </location>
</feature>
<feature type="region of interest" description="Disordered" evidence="7">
    <location>
        <begin position="579"/>
        <end position="679"/>
    </location>
</feature>
<keyword evidence="3" id="KW-0819">tRNA processing</keyword>
<evidence type="ECO:0000256" key="4">
    <source>
        <dbReference type="ARBA" id="ARBA00022741"/>
    </source>
</evidence>
<name>A0A8E2JHL8_9PEZI</name>
<evidence type="ECO:0000256" key="5">
    <source>
        <dbReference type="ARBA" id="ARBA00022840"/>
    </source>
</evidence>
<keyword evidence="2" id="KW-0436">Ligase</keyword>
<dbReference type="AlphaFoldDB" id="A0A8E2JHL8"/>
<dbReference type="InterPro" id="IPR012094">
    <property type="entry name" value="tRNA_Ile_lys_synt"/>
</dbReference>
<feature type="compositionally biased region" description="Low complexity" evidence="7">
    <location>
        <begin position="632"/>
        <end position="642"/>
    </location>
</feature>
<evidence type="ECO:0000256" key="2">
    <source>
        <dbReference type="ARBA" id="ARBA00022598"/>
    </source>
</evidence>
<dbReference type="HAMAP" id="MF_01161">
    <property type="entry name" value="tRNA_Ile_lys_synt"/>
    <property type="match status" value="1"/>
</dbReference>
<dbReference type="EMBL" id="KV744882">
    <property type="protein sequence ID" value="OCK82637.1"/>
    <property type="molecule type" value="Genomic_DNA"/>
</dbReference>
<dbReference type="CDD" id="cd01992">
    <property type="entry name" value="TilS_N"/>
    <property type="match status" value="1"/>
</dbReference>
<dbReference type="Proteomes" id="UP000250266">
    <property type="component" value="Unassembled WGS sequence"/>
</dbReference>
<dbReference type="GO" id="GO:0032267">
    <property type="term" value="F:tRNA(Ile)-lysidine synthase activity"/>
    <property type="evidence" value="ECO:0007669"/>
    <property type="project" value="UniProtKB-EC"/>
</dbReference>
<evidence type="ECO:0000256" key="6">
    <source>
        <dbReference type="ARBA" id="ARBA00048539"/>
    </source>
</evidence>
<evidence type="ECO:0000256" key="1">
    <source>
        <dbReference type="ARBA" id="ARBA00013267"/>
    </source>
</evidence>
<dbReference type="EC" id="6.3.4.19" evidence="1"/>
<evidence type="ECO:0000259" key="9">
    <source>
        <dbReference type="Pfam" id="PF01171"/>
    </source>
</evidence>
<dbReference type="GO" id="GO:0008033">
    <property type="term" value="P:tRNA processing"/>
    <property type="evidence" value="ECO:0007669"/>
    <property type="project" value="UniProtKB-KW"/>
</dbReference>
<proteinExistence type="inferred from homology"/>
<protein>
    <recommendedName>
        <fullName evidence="1">tRNA(Ile)-lysidine synthetase</fullName>
        <ecNumber evidence="1">6.3.4.19</ecNumber>
    </recommendedName>
</protein>
<dbReference type="NCBIfam" id="TIGR02432">
    <property type="entry name" value="lysidine_TilS_N"/>
    <property type="match status" value="1"/>
</dbReference>